<gene>
    <name evidence="2" type="ORF">GCM10010977_28970</name>
</gene>
<feature type="domain" description="Bacterial mobilisation" evidence="1">
    <location>
        <begin position="77"/>
        <end position="95"/>
    </location>
</feature>
<sequence>MVAVAERKRQVNVTGGRPARRVVKLSASEDAALSLAAVEQGVSVPRLLKESALAVSVGETATDRRRVLTALNVMTGQLARVGNNLNQIARGLNTDGELHGDVRGSLDELRGVLRDVDVTIETLALDRGTP</sequence>
<proteinExistence type="predicted"/>
<protein>
    <recommendedName>
        <fullName evidence="1">Bacterial mobilisation domain-containing protein</fullName>
    </recommendedName>
</protein>
<keyword evidence="3" id="KW-1185">Reference proteome</keyword>
<evidence type="ECO:0000313" key="3">
    <source>
        <dbReference type="Proteomes" id="UP000642509"/>
    </source>
</evidence>
<dbReference type="Pfam" id="PF05713">
    <property type="entry name" value="MobC"/>
    <property type="match status" value="1"/>
</dbReference>
<dbReference type="EMBL" id="BMLQ01000010">
    <property type="protein sequence ID" value="GGO48723.1"/>
    <property type="molecule type" value="Genomic_DNA"/>
</dbReference>
<evidence type="ECO:0000259" key="1">
    <source>
        <dbReference type="Pfam" id="PF05713"/>
    </source>
</evidence>
<comment type="caution">
    <text evidence="2">The sequence shown here is derived from an EMBL/GenBank/DDBJ whole genome shotgun (WGS) entry which is preliminary data.</text>
</comment>
<name>A0ABQ2MCU3_9MICC</name>
<evidence type="ECO:0000313" key="2">
    <source>
        <dbReference type="EMBL" id="GGO48723.1"/>
    </source>
</evidence>
<reference evidence="3" key="1">
    <citation type="journal article" date="2019" name="Int. J. Syst. Evol. Microbiol.">
        <title>The Global Catalogue of Microorganisms (GCM) 10K type strain sequencing project: providing services to taxonomists for standard genome sequencing and annotation.</title>
        <authorList>
            <consortium name="The Broad Institute Genomics Platform"/>
            <consortium name="The Broad Institute Genome Sequencing Center for Infectious Disease"/>
            <person name="Wu L."/>
            <person name="Ma J."/>
        </authorList>
    </citation>
    <scope>NUCLEOTIDE SEQUENCE [LARGE SCALE GENOMIC DNA]</scope>
    <source>
        <strain evidence="3">CGMCC 1.7064</strain>
    </source>
</reference>
<organism evidence="2 3">
    <name type="scientific">Citricoccus zhacaiensis</name>
    <dbReference type="NCBI Taxonomy" id="489142"/>
    <lineage>
        <taxon>Bacteria</taxon>
        <taxon>Bacillati</taxon>
        <taxon>Actinomycetota</taxon>
        <taxon>Actinomycetes</taxon>
        <taxon>Micrococcales</taxon>
        <taxon>Micrococcaceae</taxon>
        <taxon>Citricoccus</taxon>
    </lineage>
</organism>
<dbReference type="Proteomes" id="UP000642509">
    <property type="component" value="Unassembled WGS sequence"/>
</dbReference>
<dbReference type="InterPro" id="IPR008687">
    <property type="entry name" value="MobC"/>
</dbReference>
<accession>A0ABQ2MCU3</accession>